<comment type="caution">
    <text evidence="4">The sequence shown here is derived from an EMBL/GenBank/DDBJ whole genome shotgun (WGS) entry which is preliminary data.</text>
</comment>
<dbReference type="Pfam" id="PF24267">
    <property type="entry name" value="HVO_1552_C"/>
    <property type="match status" value="2"/>
</dbReference>
<evidence type="ECO:0000313" key="5">
    <source>
        <dbReference type="Proteomes" id="UP001203207"/>
    </source>
</evidence>
<feature type="domain" description="HVO-1552 C-terminal" evidence="3">
    <location>
        <begin position="198"/>
        <end position="249"/>
    </location>
</feature>
<feature type="transmembrane region" description="Helical" evidence="2">
    <location>
        <begin position="229"/>
        <end position="249"/>
    </location>
</feature>
<sequence length="252" mass="26491">MAKLLPSSSDVPPAVDGDPRIVGLDSDDAESVIAALSSETARQLLTALHEQPDSPAALADRIDTTLQNVQYHIKKLEEAALIEVVDTVYSEKGREMNVYAPADEPLVLFASKEPDRTGLKATLMRLLGGVGILGLASLLVQRFADRGGVPVQPGGEDAGAATTEDADTAESTATPSDDRSTETPAEAAEEPVADEVAESADATDDAGGTETIAEYTAELVEMIVNLEPGVAFFLGGVTVMLAVTALWYYQHH</sequence>
<gene>
    <name evidence="4" type="ORF">AArcSt2_08115</name>
</gene>
<dbReference type="InterPro" id="IPR056525">
    <property type="entry name" value="HVO_1552_C"/>
</dbReference>
<name>A0AAE3FXX0_9EURY</name>
<feature type="compositionally biased region" description="Low complexity" evidence="1">
    <location>
        <begin position="153"/>
        <end position="175"/>
    </location>
</feature>
<evidence type="ECO:0000256" key="2">
    <source>
        <dbReference type="SAM" id="Phobius"/>
    </source>
</evidence>
<dbReference type="CDD" id="cd00090">
    <property type="entry name" value="HTH_ARSR"/>
    <property type="match status" value="1"/>
</dbReference>
<keyword evidence="2" id="KW-0812">Transmembrane</keyword>
<accession>A0AAE3FXX0</accession>
<reference evidence="4" key="2">
    <citation type="submission" date="2022-02" db="EMBL/GenBank/DDBJ databases">
        <authorList>
            <person name="Elcheninov A.G."/>
            <person name="Sorokin D.Y."/>
            <person name="Kublanov I.V."/>
        </authorList>
    </citation>
    <scope>NUCLEOTIDE SEQUENCE</scope>
    <source>
        <strain evidence="4">AArc-St2</strain>
    </source>
</reference>
<feature type="domain" description="HVO-1552 C-terminal" evidence="3">
    <location>
        <begin position="109"/>
        <end position="174"/>
    </location>
</feature>
<dbReference type="InterPro" id="IPR011991">
    <property type="entry name" value="ArsR-like_HTH"/>
</dbReference>
<evidence type="ECO:0000256" key="1">
    <source>
        <dbReference type="SAM" id="MobiDB-lite"/>
    </source>
</evidence>
<reference evidence="4" key="1">
    <citation type="journal article" date="2022" name="Syst. Appl. Microbiol.">
        <title>Natronocalculus amylovorans gen. nov., sp. nov., and Natranaeroarchaeum aerophilus sp. nov., dominant culturable amylolytic natronoarchaea from hypersaline soda lakes in southwestern Siberia.</title>
        <authorList>
            <person name="Sorokin D.Y."/>
            <person name="Elcheninov A.G."/>
            <person name="Khizhniak T.V."/>
            <person name="Koenen M."/>
            <person name="Bale N.J."/>
            <person name="Damste J.S.S."/>
            <person name="Kublanov I.V."/>
        </authorList>
    </citation>
    <scope>NUCLEOTIDE SEQUENCE</scope>
    <source>
        <strain evidence="4">AArc-St2</strain>
    </source>
</reference>
<dbReference type="Pfam" id="PF12840">
    <property type="entry name" value="HTH_20"/>
    <property type="match status" value="1"/>
</dbReference>
<feature type="compositionally biased region" description="Acidic residues" evidence="1">
    <location>
        <begin position="187"/>
        <end position="204"/>
    </location>
</feature>
<dbReference type="RefSeq" id="WP_174653944.1">
    <property type="nucleotide sequence ID" value="NZ_JAKRVX010000003.1"/>
</dbReference>
<dbReference type="AlphaFoldDB" id="A0AAE3FXX0"/>
<proteinExistence type="predicted"/>
<keyword evidence="2" id="KW-0472">Membrane</keyword>
<feature type="region of interest" description="Disordered" evidence="1">
    <location>
        <begin position="150"/>
        <end position="207"/>
    </location>
</feature>
<dbReference type="InterPro" id="IPR036390">
    <property type="entry name" value="WH_DNA-bd_sf"/>
</dbReference>
<keyword evidence="5" id="KW-1185">Reference proteome</keyword>
<evidence type="ECO:0000313" key="4">
    <source>
        <dbReference type="EMBL" id="MCL9816905.1"/>
    </source>
</evidence>
<dbReference type="Gene3D" id="1.10.10.10">
    <property type="entry name" value="Winged helix-like DNA-binding domain superfamily/Winged helix DNA-binding domain"/>
    <property type="match status" value="1"/>
</dbReference>
<dbReference type="SUPFAM" id="SSF46785">
    <property type="entry name" value="Winged helix' DNA-binding domain"/>
    <property type="match status" value="1"/>
</dbReference>
<dbReference type="EMBL" id="JAKRVX010000003">
    <property type="protein sequence ID" value="MCL9816905.1"/>
    <property type="molecule type" value="Genomic_DNA"/>
</dbReference>
<dbReference type="InterPro" id="IPR036388">
    <property type="entry name" value="WH-like_DNA-bd_sf"/>
</dbReference>
<protein>
    <submittedName>
        <fullName evidence="4">Helix-turn-helix domain-containing protein</fullName>
    </submittedName>
</protein>
<keyword evidence="2" id="KW-1133">Transmembrane helix</keyword>
<evidence type="ECO:0000259" key="3">
    <source>
        <dbReference type="Pfam" id="PF24267"/>
    </source>
</evidence>
<dbReference type="Proteomes" id="UP001203207">
    <property type="component" value="Unassembled WGS sequence"/>
</dbReference>
<organism evidence="4 5">
    <name type="scientific">Natronocalculus amylovorans</name>
    <dbReference type="NCBI Taxonomy" id="2917812"/>
    <lineage>
        <taxon>Archaea</taxon>
        <taxon>Methanobacteriati</taxon>
        <taxon>Methanobacteriota</taxon>
        <taxon>Stenosarchaea group</taxon>
        <taxon>Halobacteria</taxon>
        <taxon>Halobacteriales</taxon>
        <taxon>Haloferacaceae</taxon>
        <taxon>Natronocalculus</taxon>
    </lineage>
</organism>